<keyword evidence="3" id="KW-1185">Reference proteome</keyword>
<sequence length="200" mass="21711">MVTVDSPALCPALVTEILEGNALPLLRTDELDWVPLKPLCEGLGLNWAGERSRLKHDPKLTCRFLPMDGSDGRAREFLCLPLYQLSGWLLSVNADRVRENVRETVRAFQKESLEALFGYWHGARGGAESQEIPGESDKKTERGAVDITTDGADVQGDQTASFDDSPVVAEAGDEAETLESRVTSVIEQVLGALGRNGSVS</sequence>
<feature type="domain" description="Antirepressor protein ant N-terminal" evidence="1">
    <location>
        <begin position="20"/>
        <end position="122"/>
    </location>
</feature>
<organism evidence="2 3">
    <name type="scientific">Desulfoluna spongiiphila</name>
    <dbReference type="NCBI Taxonomy" id="419481"/>
    <lineage>
        <taxon>Bacteria</taxon>
        <taxon>Pseudomonadati</taxon>
        <taxon>Thermodesulfobacteriota</taxon>
        <taxon>Desulfobacteria</taxon>
        <taxon>Desulfobacterales</taxon>
        <taxon>Desulfolunaceae</taxon>
        <taxon>Desulfoluna</taxon>
    </lineage>
</organism>
<proteinExistence type="predicted"/>
<dbReference type="EMBL" id="FMUX01000002">
    <property type="protein sequence ID" value="SCX89742.1"/>
    <property type="molecule type" value="Genomic_DNA"/>
</dbReference>
<protein>
    <submittedName>
        <fullName evidence="2">P22_AR N-terminal domain-containing protein</fullName>
    </submittedName>
</protein>
<accession>A0A1G5BHM1</accession>
<dbReference type="Proteomes" id="UP000198870">
    <property type="component" value="Unassembled WGS sequence"/>
</dbReference>
<reference evidence="2 3" key="1">
    <citation type="submission" date="2016-10" db="EMBL/GenBank/DDBJ databases">
        <authorList>
            <person name="de Groot N.N."/>
        </authorList>
    </citation>
    <scope>NUCLEOTIDE SEQUENCE [LARGE SCALE GENOMIC DNA]</scope>
    <source>
        <strain evidence="2 3">AA1</strain>
    </source>
</reference>
<name>A0A1G5BHM1_9BACT</name>
<dbReference type="Pfam" id="PF10547">
    <property type="entry name" value="P22_AR_N"/>
    <property type="match status" value="1"/>
</dbReference>
<evidence type="ECO:0000313" key="3">
    <source>
        <dbReference type="Proteomes" id="UP000198870"/>
    </source>
</evidence>
<dbReference type="AlphaFoldDB" id="A0A1G5BHM1"/>
<dbReference type="RefSeq" id="WP_092208230.1">
    <property type="nucleotide sequence ID" value="NZ_FMUX01000002.1"/>
</dbReference>
<dbReference type="OrthoDB" id="5472243at2"/>
<gene>
    <name evidence="2" type="ORF">SAMN05216233_10232</name>
</gene>
<evidence type="ECO:0000313" key="2">
    <source>
        <dbReference type="EMBL" id="SCX89742.1"/>
    </source>
</evidence>
<evidence type="ECO:0000259" key="1">
    <source>
        <dbReference type="Pfam" id="PF10547"/>
    </source>
</evidence>
<dbReference type="PRINTS" id="PR01994">
    <property type="entry name" value="ANTIREPRESSR"/>
</dbReference>
<dbReference type="InterPro" id="IPR018875">
    <property type="entry name" value="Antirepressor_Ant_N"/>
</dbReference>